<sequence length="79" mass="8849">MNRNEIKTHNLTHDGTNPRCPSCIAERERITANRVAKALIRMVLEYGGSNEIDAINPRMRLAQTEALEALKDAGYVIGR</sequence>
<protein>
    <submittedName>
        <fullName evidence="1">Uncharacterized protein</fullName>
    </submittedName>
</protein>
<name>A0A0F9PTU1_9ZZZZ</name>
<dbReference type="EMBL" id="LAZR01002584">
    <property type="protein sequence ID" value="KKN28152.1"/>
    <property type="molecule type" value="Genomic_DNA"/>
</dbReference>
<organism evidence="1">
    <name type="scientific">marine sediment metagenome</name>
    <dbReference type="NCBI Taxonomy" id="412755"/>
    <lineage>
        <taxon>unclassified sequences</taxon>
        <taxon>metagenomes</taxon>
        <taxon>ecological metagenomes</taxon>
    </lineage>
</organism>
<proteinExistence type="predicted"/>
<evidence type="ECO:0000313" key="1">
    <source>
        <dbReference type="EMBL" id="KKN28152.1"/>
    </source>
</evidence>
<comment type="caution">
    <text evidence="1">The sequence shown here is derived from an EMBL/GenBank/DDBJ whole genome shotgun (WGS) entry which is preliminary data.</text>
</comment>
<gene>
    <name evidence="1" type="ORF">LCGC14_0857180</name>
</gene>
<dbReference type="AlphaFoldDB" id="A0A0F9PTU1"/>
<reference evidence="1" key="1">
    <citation type="journal article" date="2015" name="Nature">
        <title>Complex archaea that bridge the gap between prokaryotes and eukaryotes.</title>
        <authorList>
            <person name="Spang A."/>
            <person name="Saw J.H."/>
            <person name="Jorgensen S.L."/>
            <person name="Zaremba-Niedzwiedzka K."/>
            <person name="Martijn J."/>
            <person name="Lind A.E."/>
            <person name="van Eijk R."/>
            <person name="Schleper C."/>
            <person name="Guy L."/>
            <person name="Ettema T.J."/>
        </authorList>
    </citation>
    <scope>NUCLEOTIDE SEQUENCE</scope>
</reference>
<accession>A0A0F9PTU1</accession>